<dbReference type="RefSeq" id="WP_072748359.1">
    <property type="nucleotide sequence ID" value="NZ_FOHL01000011.1"/>
</dbReference>
<dbReference type="InterPro" id="IPR006027">
    <property type="entry name" value="NusB_RsmB_TIM44"/>
</dbReference>
<evidence type="ECO:0000256" key="1">
    <source>
        <dbReference type="ARBA" id="ARBA00005952"/>
    </source>
</evidence>
<accession>A0A1M7U089</accession>
<dbReference type="InterPro" id="IPR011605">
    <property type="entry name" value="NusB_fam"/>
</dbReference>
<dbReference type="Gene3D" id="1.10.940.10">
    <property type="entry name" value="NusB-like"/>
    <property type="match status" value="1"/>
</dbReference>
<organism evidence="9 10">
    <name type="scientific">Oceanicella actignis</name>
    <dbReference type="NCBI Taxonomy" id="1189325"/>
    <lineage>
        <taxon>Bacteria</taxon>
        <taxon>Pseudomonadati</taxon>
        <taxon>Pseudomonadota</taxon>
        <taxon>Alphaproteobacteria</taxon>
        <taxon>Rhodobacterales</taxon>
        <taxon>Paracoccaceae</taxon>
        <taxon>Oceanicella</taxon>
    </lineage>
</organism>
<sequence>MSAPTDAPEPPAAPEDRPDPRLERRLARSAARLAAVQALFQMEATGADMRAVQAEFETHRLGQRIDDVEYREADIALFRSLLAGAVTRQIEIDQITDQALVERWPLGRIDPTLRALFRAAGAELLTESRTPHKVVINEFVDVAKAFYPEGKEARFVNAVLDHMARRIRPDAFA</sequence>
<evidence type="ECO:0000313" key="9">
    <source>
        <dbReference type="EMBL" id="SHN76421.1"/>
    </source>
</evidence>
<dbReference type="GO" id="GO:0006353">
    <property type="term" value="P:DNA-templated transcription termination"/>
    <property type="evidence" value="ECO:0007669"/>
    <property type="project" value="UniProtKB-UniRule"/>
</dbReference>
<dbReference type="GO" id="GO:0005829">
    <property type="term" value="C:cytosol"/>
    <property type="evidence" value="ECO:0007669"/>
    <property type="project" value="TreeGrafter"/>
</dbReference>
<dbReference type="SUPFAM" id="SSF48013">
    <property type="entry name" value="NusB-like"/>
    <property type="match status" value="1"/>
</dbReference>
<evidence type="ECO:0000256" key="7">
    <source>
        <dbReference type="SAM" id="MobiDB-lite"/>
    </source>
</evidence>
<dbReference type="PANTHER" id="PTHR11078:SF3">
    <property type="entry name" value="ANTITERMINATION NUSB DOMAIN-CONTAINING PROTEIN"/>
    <property type="match status" value="1"/>
</dbReference>
<keyword evidence="2 6" id="KW-0889">Transcription antitermination</keyword>
<evidence type="ECO:0000256" key="3">
    <source>
        <dbReference type="ARBA" id="ARBA00022884"/>
    </source>
</evidence>
<protein>
    <recommendedName>
        <fullName evidence="6">Transcription antitermination protein NusB</fullName>
    </recommendedName>
    <alternativeName>
        <fullName evidence="6">Antitermination factor NusB</fullName>
    </alternativeName>
</protein>
<evidence type="ECO:0000256" key="4">
    <source>
        <dbReference type="ARBA" id="ARBA00023015"/>
    </source>
</evidence>
<feature type="region of interest" description="Disordered" evidence="7">
    <location>
        <begin position="1"/>
        <end position="21"/>
    </location>
</feature>
<evidence type="ECO:0000256" key="5">
    <source>
        <dbReference type="ARBA" id="ARBA00023163"/>
    </source>
</evidence>
<keyword evidence="3 6" id="KW-0694">RNA-binding</keyword>
<dbReference type="HAMAP" id="MF_00073">
    <property type="entry name" value="NusB"/>
    <property type="match status" value="1"/>
</dbReference>
<dbReference type="NCBIfam" id="TIGR01951">
    <property type="entry name" value="nusB"/>
    <property type="match status" value="1"/>
</dbReference>
<comment type="similarity">
    <text evidence="1 6">Belongs to the NusB family.</text>
</comment>
<dbReference type="Pfam" id="PF01029">
    <property type="entry name" value="NusB"/>
    <property type="match status" value="1"/>
</dbReference>
<name>A0A1M7U089_9RHOB</name>
<evidence type="ECO:0000256" key="6">
    <source>
        <dbReference type="HAMAP-Rule" id="MF_00073"/>
    </source>
</evidence>
<dbReference type="InterPro" id="IPR035926">
    <property type="entry name" value="NusB-like_sf"/>
</dbReference>
<feature type="domain" description="NusB/RsmB/TIM44" evidence="8">
    <location>
        <begin position="30"/>
        <end position="165"/>
    </location>
</feature>
<dbReference type="Proteomes" id="UP000184066">
    <property type="component" value="Unassembled WGS sequence"/>
</dbReference>
<reference evidence="9 10" key="1">
    <citation type="submission" date="2016-12" db="EMBL/GenBank/DDBJ databases">
        <authorList>
            <person name="Song W.-J."/>
            <person name="Kurnit D.M."/>
        </authorList>
    </citation>
    <scope>NUCLEOTIDE SEQUENCE [LARGE SCALE GENOMIC DNA]</scope>
    <source>
        <strain evidence="9 10">CGMCC 1.10808</strain>
    </source>
</reference>
<dbReference type="EMBL" id="FRDL01000012">
    <property type="protein sequence ID" value="SHN76421.1"/>
    <property type="molecule type" value="Genomic_DNA"/>
</dbReference>
<evidence type="ECO:0000259" key="8">
    <source>
        <dbReference type="Pfam" id="PF01029"/>
    </source>
</evidence>
<evidence type="ECO:0000256" key="2">
    <source>
        <dbReference type="ARBA" id="ARBA00022814"/>
    </source>
</evidence>
<evidence type="ECO:0000313" key="10">
    <source>
        <dbReference type="Proteomes" id="UP000184066"/>
    </source>
</evidence>
<dbReference type="GO" id="GO:0031564">
    <property type="term" value="P:transcription antitermination"/>
    <property type="evidence" value="ECO:0007669"/>
    <property type="project" value="UniProtKB-KW"/>
</dbReference>
<dbReference type="AlphaFoldDB" id="A0A1M7U089"/>
<keyword evidence="10" id="KW-1185">Reference proteome</keyword>
<keyword evidence="4 6" id="KW-0805">Transcription regulation</keyword>
<dbReference type="PANTHER" id="PTHR11078">
    <property type="entry name" value="N UTILIZATION SUBSTANCE PROTEIN B-RELATED"/>
    <property type="match status" value="1"/>
</dbReference>
<proteinExistence type="inferred from homology"/>
<dbReference type="OrthoDB" id="9797817at2"/>
<dbReference type="GO" id="GO:0003723">
    <property type="term" value="F:RNA binding"/>
    <property type="evidence" value="ECO:0007669"/>
    <property type="project" value="UniProtKB-UniRule"/>
</dbReference>
<comment type="function">
    <text evidence="6">Involved in transcription antitermination. Required for transcription of ribosomal RNA (rRNA) genes. Binds specifically to the boxA antiterminator sequence of the ribosomal RNA (rrn) operons.</text>
</comment>
<gene>
    <name evidence="6" type="primary">nusB</name>
    <name evidence="9" type="ORF">SAMN05216200_11258</name>
</gene>
<keyword evidence="5 6" id="KW-0804">Transcription</keyword>
<dbReference type="STRING" id="1189325.SAMN04488119_11159"/>